<evidence type="ECO:0000313" key="2">
    <source>
        <dbReference type="Proteomes" id="UP000805193"/>
    </source>
</evidence>
<dbReference type="Proteomes" id="UP000805193">
    <property type="component" value="Unassembled WGS sequence"/>
</dbReference>
<protein>
    <submittedName>
        <fullName evidence="1">Uncharacterized protein</fullName>
    </submittedName>
</protein>
<accession>A0AC60PHY7</accession>
<evidence type="ECO:0000313" key="1">
    <source>
        <dbReference type="EMBL" id="KAG0420185.1"/>
    </source>
</evidence>
<sequence length="259" mass="27739">MTNCGVRGSSTQGPSSQIVGGEDAAPLEFPWQVLVERTDSVIHICGGSVINKEYIITAAHCTSTNSTPSSYTVTVEKYHSDQQDPNERQLAVSEVTTHPKWVSATLEYDYALLKLETPLDFSGVDKNVMPICLPEKDQTFENQTCTATGWGTTVNDGQALAPILQKVDLPIISFEECSQLIASVDNEDAMICGNYKDVGKSTCSGDSGGPLQCPRADGHYVLAGLTSFGTTCGAPDHPSVFSKVATQVDWIQSVTGEIP</sequence>
<comment type="caution">
    <text evidence="1">The sequence shown here is derived from an EMBL/GenBank/DDBJ whole genome shotgun (WGS) entry which is preliminary data.</text>
</comment>
<name>A0AC60PHY7_IXOPE</name>
<organism evidence="1 2">
    <name type="scientific">Ixodes persulcatus</name>
    <name type="common">Taiga tick</name>
    <dbReference type="NCBI Taxonomy" id="34615"/>
    <lineage>
        <taxon>Eukaryota</taxon>
        <taxon>Metazoa</taxon>
        <taxon>Ecdysozoa</taxon>
        <taxon>Arthropoda</taxon>
        <taxon>Chelicerata</taxon>
        <taxon>Arachnida</taxon>
        <taxon>Acari</taxon>
        <taxon>Parasitiformes</taxon>
        <taxon>Ixodida</taxon>
        <taxon>Ixodoidea</taxon>
        <taxon>Ixodidae</taxon>
        <taxon>Ixodinae</taxon>
        <taxon>Ixodes</taxon>
    </lineage>
</organism>
<proteinExistence type="predicted"/>
<dbReference type="EMBL" id="JABSTQ010010533">
    <property type="protein sequence ID" value="KAG0420185.1"/>
    <property type="molecule type" value="Genomic_DNA"/>
</dbReference>
<reference evidence="1 2" key="1">
    <citation type="journal article" date="2020" name="Cell">
        <title>Large-Scale Comparative Analyses of Tick Genomes Elucidate Their Genetic Diversity and Vector Capacities.</title>
        <authorList>
            <consortium name="Tick Genome and Microbiome Consortium (TIGMIC)"/>
            <person name="Jia N."/>
            <person name="Wang J."/>
            <person name="Shi W."/>
            <person name="Du L."/>
            <person name="Sun Y."/>
            <person name="Zhan W."/>
            <person name="Jiang J.F."/>
            <person name="Wang Q."/>
            <person name="Zhang B."/>
            <person name="Ji P."/>
            <person name="Bell-Sakyi L."/>
            <person name="Cui X.M."/>
            <person name="Yuan T.T."/>
            <person name="Jiang B.G."/>
            <person name="Yang W.F."/>
            <person name="Lam T.T."/>
            <person name="Chang Q.C."/>
            <person name="Ding S.J."/>
            <person name="Wang X.J."/>
            <person name="Zhu J.G."/>
            <person name="Ruan X.D."/>
            <person name="Zhao L."/>
            <person name="Wei J.T."/>
            <person name="Ye R.Z."/>
            <person name="Que T.C."/>
            <person name="Du C.H."/>
            <person name="Zhou Y.H."/>
            <person name="Cheng J.X."/>
            <person name="Dai P.F."/>
            <person name="Guo W.B."/>
            <person name="Han X.H."/>
            <person name="Huang E.J."/>
            <person name="Li L.F."/>
            <person name="Wei W."/>
            <person name="Gao Y.C."/>
            <person name="Liu J.Z."/>
            <person name="Shao H.Z."/>
            <person name="Wang X."/>
            <person name="Wang C.C."/>
            <person name="Yang T.C."/>
            <person name="Huo Q.B."/>
            <person name="Li W."/>
            <person name="Chen H.Y."/>
            <person name="Chen S.E."/>
            <person name="Zhou L.G."/>
            <person name="Ni X.B."/>
            <person name="Tian J.H."/>
            <person name="Sheng Y."/>
            <person name="Liu T."/>
            <person name="Pan Y.S."/>
            <person name="Xia L.Y."/>
            <person name="Li J."/>
            <person name="Zhao F."/>
            <person name="Cao W.C."/>
        </authorList>
    </citation>
    <scope>NUCLEOTIDE SEQUENCE [LARGE SCALE GENOMIC DNA]</scope>
    <source>
        <strain evidence="1">Iper-2018</strain>
    </source>
</reference>
<gene>
    <name evidence="1" type="ORF">HPB47_003618</name>
</gene>
<keyword evidence="2" id="KW-1185">Reference proteome</keyword>